<dbReference type="Proteomes" id="UP000516437">
    <property type="component" value="Chromosome 6"/>
</dbReference>
<keyword evidence="1" id="KW-0687">Ribonucleoprotein</keyword>
<dbReference type="GO" id="GO:0022625">
    <property type="term" value="C:cytosolic large ribosomal subunit"/>
    <property type="evidence" value="ECO:0007669"/>
    <property type="project" value="TreeGrafter"/>
</dbReference>
<dbReference type="OrthoDB" id="2436667at2759"/>
<organism evidence="1 2">
    <name type="scientific">Morella rubra</name>
    <name type="common">Chinese bayberry</name>
    <dbReference type="NCBI Taxonomy" id="262757"/>
    <lineage>
        <taxon>Eukaryota</taxon>
        <taxon>Viridiplantae</taxon>
        <taxon>Streptophyta</taxon>
        <taxon>Embryophyta</taxon>
        <taxon>Tracheophyta</taxon>
        <taxon>Spermatophyta</taxon>
        <taxon>Magnoliopsida</taxon>
        <taxon>eudicotyledons</taxon>
        <taxon>Gunneridae</taxon>
        <taxon>Pentapetalae</taxon>
        <taxon>rosids</taxon>
        <taxon>fabids</taxon>
        <taxon>Fagales</taxon>
        <taxon>Myricaceae</taxon>
        <taxon>Morella</taxon>
    </lineage>
</organism>
<sequence length="138" mass="15971">MCLLFRIYKPILAFGRNYLTPNALRLREVRESCSSRQPEKKDWNQWRRRSNIASSTVLILLAGRFKGKRVVFLKQLPSGLLLVTGNLTQGLLHQTAAASNLQSEGQCALSISMQWKRRMLMQRRMLLMCTRREILVGH</sequence>
<evidence type="ECO:0000313" key="2">
    <source>
        <dbReference type="Proteomes" id="UP000516437"/>
    </source>
</evidence>
<dbReference type="AlphaFoldDB" id="A0A6A1VE81"/>
<keyword evidence="2" id="KW-1185">Reference proteome</keyword>
<comment type="caution">
    <text evidence="1">The sequence shown here is derived from an EMBL/GenBank/DDBJ whole genome shotgun (WGS) entry which is preliminary data.</text>
</comment>
<dbReference type="EMBL" id="RXIC02000024">
    <property type="protein sequence ID" value="KAB1209410.1"/>
    <property type="molecule type" value="Genomic_DNA"/>
</dbReference>
<reference evidence="1 2" key="1">
    <citation type="journal article" date="2019" name="Plant Biotechnol. J.">
        <title>The red bayberry genome and genetic basis of sex determination.</title>
        <authorList>
            <person name="Jia H.M."/>
            <person name="Jia H.J."/>
            <person name="Cai Q.L."/>
            <person name="Wang Y."/>
            <person name="Zhao H.B."/>
            <person name="Yang W.F."/>
            <person name="Wang G.Y."/>
            <person name="Li Y.H."/>
            <person name="Zhan D.L."/>
            <person name="Shen Y.T."/>
            <person name="Niu Q.F."/>
            <person name="Chang L."/>
            <person name="Qiu J."/>
            <person name="Zhao L."/>
            <person name="Xie H.B."/>
            <person name="Fu W.Y."/>
            <person name="Jin J."/>
            <person name="Li X.W."/>
            <person name="Jiao Y."/>
            <person name="Zhou C.C."/>
            <person name="Tu T."/>
            <person name="Chai C.Y."/>
            <person name="Gao J.L."/>
            <person name="Fan L.J."/>
            <person name="van de Weg E."/>
            <person name="Wang J.Y."/>
            <person name="Gao Z.S."/>
        </authorList>
    </citation>
    <scope>NUCLEOTIDE SEQUENCE [LARGE SCALE GENOMIC DNA]</scope>
    <source>
        <tissue evidence="1">Leaves</tissue>
    </source>
</reference>
<accession>A0A6A1VE81</accession>
<protein>
    <submittedName>
        <fullName evidence="1">60S ribosomal protein L6</fullName>
    </submittedName>
</protein>
<dbReference type="GO" id="GO:0000027">
    <property type="term" value="P:ribosomal large subunit assembly"/>
    <property type="evidence" value="ECO:0007669"/>
    <property type="project" value="TreeGrafter"/>
</dbReference>
<dbReference type="GO" id="GO:0003723">
    <property type="term" value="F:RNA binding"/>
    <property type="evidence" value="ECO:0007669"/>
    <property type="project" value="TreeGrafter"/>
</dbReference>
<dbReference type="GO" id="GO:0003735">
    <property type="term" value="F:structural constituent of ribosome"/>
    <property type="evidence" value="ECO:0007669"/>
    <property type="project" value="InterPro"/>
</dbReference>
<proteinExistence type="predicted"/>
<dbReference type="PANTHER" id="PTHR10715">
    <property type="entry name" value="60S RIBOSOMAL PROTEIN L6"/>
    <property type="match status" value="1"/>
</dbReference>
<dbReference type="GO" id="GO:0002181">
    <property type="term" value="P:cytoplasmic translation"/>
    <property type="evidence" value="ECO:0007669"/>
    <property type="project" value="TreeGrafter"/>
</dbReference>
<gene>
    <name evidence="1" type="ORF">CJ030_MR6G006202</name>
</gene>
<dbReference type="SUPFAM" id="SSF50104">
    <property type="entry name" value="Translation proteins SH3-like domain"/>
    <property type="match status" value="1"/>
</dbReference>
<name>A0A6A1VE81_9ROSI</name>
<dbReference type="InterPro" id="IPR008991">
    <property type="entry name" value="Translation_prot_SH3-like_sf"/>
</dbReference>
<keyword evidence="1" id="KW-0689">Ribosomal protein</keyword>
<dbReference type="InterPro" id="IPR000915">
    <property type="entry name" value="60S_ribosomal_eL6"/>
</dbReference>
<evidence type="ECO:0000313" key="1">
    <source>
        <dbReference type="EMBL" id="KAB1209410.1"/>
    </source>
</evidence>
<dbReference type="PANTHER" id="PTHR10715:SF0">
    <property type="entry name" value="LARGE RIBOSOMAL SUBUNIT PROTEIN EL6"/>
    <property type="match status" value="1"/>
</dbReference>